<reference evidence="2 3" key="1">
    <citation type="submission" date="2017-10" db="EMBL/GenBank/DDBJ databases">
        <title>Comparative genomics between pathogenic Norcardia.</title>
        <authorList>
            <person name="Zeng L."/>
        </authorList>
    </citation>
    <scope>NUCLEOTIDE SEQUENCE [LARGE SCALE GENOMIC DNA]</scope>
    <source>
        <strain evidence="2 3">NC_YFY_NT001</strain>
    </source>
</reference>
<evidence type="ECO:0000313" key="3">
    <source>
        <dbReference type="Proteomes" id="UP000221961"/>
    </source>
</evidence>
<name>A0A291RHI8_9NOCA</name>
<feature type="region of interest" description="Disordered" evidence="1">
    <location>
        <begin position="74"/>
        <end position="107"/>
    </location>
</feature>
<evidence type="ECO:0000256" key="1">
    <source>
        <dbReference type="SAM" id="MobiDB-lite"/>
    </source>
</evidence>
<dbReference type="KEGG" id="ntp:CRH09_11680"/>
<dbReference type="Proteomes" id="UP000221961">
    <property type="component" value="Chromosome"/>
</dbReference>
<sequence length="201" mass="21422">MWFRFDAGRDVLRNRLPALVGFPRVSGDPVQEFVGELARAPAPSSRSLPGLGRVGVQFGRPHSLQEGVVVVKRREEPGPCGGSDAGQRDGLEVGIGDGDVTGSPGSVDAQVHDLRRLARLFDHADVEPERHPLQLYHGAMAGQPPQGCIPLAAIGIRPLLSGNSRRQIVHEGDLPVLGGPVQLFDRLLGGGSVPCHFSNFI</sequence>
<gene>
    <name evidence="2" type="ORF">CRH09_11680</name>
</gene>
<protein>
    <submittedName>
        <fullName evidence="2">Uncharacterized protein</fullName>
    </submittedName>
</protein>
<dbReference type="EMBL" id="CP023778">
    <property type="protein sequence ID" value="ATL66768.1"/>
    <property type="molecule type" value="Genomic_DNA"/>
</dbReference>
<proteinExistence type="predicted"/>
<organism evidence="2 3">
    <name type="scientific">Nocardia terpenica</name>
    <dbReference type="NCBI Taxonomy" id="455432"/>
    <lineage>
        <taxon>Bacteria</taxon>
        <taxon>Bacillati</taxon>
        <taxon>Actinomycetota</taxon>
        <taxon>Actinomycetes</taxon>
        <taxon>Mycobacteriales</taxon>
        <taxon>Nocardiaceae</taxon>
        <taxon>Nocardia</taxon>
    </lineage>
</organism>
<accession>A0A291RHI8</accession>
<dbReference type="AlphaFoldDB" id="A0A291RHI8"/>
<evidence type="ECO:0000313" key="2">
    <source>
        <dbReference type="EMBL" id="ATL66768.1"/>
    </source>
</evidence>